<protein>
    <submittedName>
        <fullName evidence="3">Protein CBG00392</fullName>
    </submittedName>
</protein>
<feature type="compositionally biased region" description="Acidic residues" evidence="1">
    <location>
        <begin position="557"/>
        <end position="569"/>
    </location>
</feature>
<dbReference type="RefSeq" id="XP_002632372.1">
    <property type="nucleotide sequence ID" value="XM_002632326.1"/>
</dbReference>
<dbReference type="GeneID" id="8574369"/>
<keyword evidence="2" id="KW-0732">Signal</keyword>
<feature type="signal peptide" evidence="2">
    <location>
        <begin position="1"/>
        <end position="18"/>
    </location>
</feature>
<dbReference type="PANTHER" id="PTHR21592">
    <property type="entry name" value="CHROMOSOME UNDETERMINED SCAFFOLD_25, WHOLE GENOME SHOTGUN SEQUENCE"/>
    <property type="match status" value="1"/>
</dbReference>
<keyword evidence="4" id="KW-1185">Reference proteome</keyword>
<dbReference type="eggNOG" id="ENOG502TGC3">
    <property type="taxonomic scope" value="Eukaryota"/>
</dbReference>
<dbReference type="HOGENOM" id="CLU_033104_0_0_1"/>
<evidence type="ECO:0000313" key="4">
    <source>
        <dbReference type="Proteomes" id="UP000008549"/>
    </source>
</evidence>
<feature type="region of interest" description="Disordered" evidence="1">
    <location>
        <begin position="467"/>
        <end position="587"/>
    </location>
</feature>
<dbReference type="InParanoid" id="A8WMZ3"/>
<dbReference type="EMBL" id="HE600968">
    <property type="protein sequence ID" value="CAP21848.1"/>
    <property type="molecule type" value="Genomic_DNA"/>
</dbReference>
<dbReference type="OMA" id="FLVRYTV"/>
<sequence length="587" mass="65779">MHSLFVPVFFLLFGYSYSLECSSQEVNFTPTNTSFKILSDENDLTSKTCKYTFSVPKNYVPTVLLNVALTGDNKITLKQYSEWGGTKTYDIKSTIGYTLAPLNFTIEINLPKKTAGDTFVIDIRVRDATPAATGETFLVQKDIGTLIDSFNIRGNSSILQSYDAENPQAASYSIKIVIFTDINLFFDGLSKIHVYDSGLYKGSLYDVYASQTTCMGTQFAIVNTNPFTVDIFTVLISEKYEWSENPVSVSALPRNTTKQYLTATNGPTVFHEISSELNEGSYTPSMYQQISFRGDGELKVYAGCVTNAQESKRIATITPANAGNWDNLRIYGRCKTAVLTKGVVQWTFSNTFPTSFYHKIGQQGVIMNNAFPYASPNNVTFMNYLIQHPSENTKENIIVTYEVAQMASDVSFEVQQEIKYNENKTTKLTASDTSFTSVSTYQQYIVYSLPQRSTGFLVRYTVAKGTVAKKRPSHGGKQKVNKANKTKTKATKRKTQMKKRKTKQAQKRRKERKKADKAKRTAKKKKTKKSKKSKDKKKKKAKKPEKQKPAEPKQEPDADGGEDDDEAGEEALHMKLAGMSGSRRASK</sequence>
<dbReference type="WormBase" id="CBG00392">
    <property type="protein sequence ID" value="CBP44755"/>
    <property type="gene ID" value="WBGene00023785"/>
</dbReference>
<feature type="compositionally biased region" description="Basic residues" evidence="1">
    <location>
        <begin position="467"/>
        <end position="543"/>
    </location>
</feature>
<name>A8WMZ3_CAEBR</name>
<gene>
    <name evidence="3 5" type="ORF">CBG00392</name>
    <name evidence="3" type="ORF">CBG_00392</name>
</gene>
<evidence type="ECO:0000256" key="1">
    <source>
        <dbReference type="SAM" id="MobiDB-lite"/>
    </source>
</evidence>
<dbReference type="Proteomes" id="UP000008549">
    <property type="component" value="Unassembled WGS sequence"/>
</dbReference>
<organism evidence="3 4">
    <name type="scientific">Caenorhabditis briggsae</name>
    <dbReference type="NCBI Taxonomy" id="6238"/>
    <lineage>
        <taxon>Eukaryota</taxon>
        <taxon>Metazoa</taxon>
        <taxon>Ecdysozoa</taxon>
        <taxon>Nematoda</taxon>
        <taxon>Chromadorea</taxon>
        <taxon>Rhabditida</taxon>
        <taxon>Rhabditina</taxon>
        <taxon>Rhabditomorpha</taxon>
        <taxon>Rhabditoidea</taxon>
        <taxon>Rhabditidae</taxon>
        <taxon>Peloderinae</taxon>
        <taxon>Caenorhabditis</taxon>
    </lineage>
</organism>
<proteinExistence type="predicted"/>
<dbReference type="CTD" id="8574369"/>
<dbReference type="AlphaFoldDB" id="A8WMZ3"/>
<evidence type="ECO:0000256" key="2">
    <source>
        <dbReference type="SAM" id="SignalP"/>
    </source>
</evidence>
<feature type="compositionally biased region" description="Basic and acidic residues" evidence="1">
    <location>
        <begin position="544"/>
        <end position="556"/>
    </location>
</feature>
<feature type="chain" id="PRO_5002732017" evidence="2">
    <location>
        <begin position="19"/>
        <end position="587"/>
    </location>
</feature>
<reference evidence="3 4" key="1">
    <citation type="journal article" date="2003" name="PLoS Biol.">
        <title>The genome sequence of Caenorhabditis briggsae: a platform for comparative genomics.</title>
        <authorList>
            <person name="Stein L.D."/>
            <person name="Bao Z."/>
            <person name="Blasiar D."/>
            <person name="Blumenthal T."/>
            <person name="Brent M.R."/>
            <person name="Chen N."/>
            <person name="Chinwalla A."/>
            <person name="Clarke L."/>
            <person name="Clee C."/>
            <person name="Coghlan A."/>
            <person name="Coulson A."/>
            <person name="D'Eustachio P."/>
            <person name="Fitch D.H."/>
            <person name="Fulton L.A."/>
            <person name="Fulton R.E."/>
            <person name="Griffiths-Jones S."/>
            <person name="Harris T.W."/>
            <person name="Hillier L.W."/>
            <person name="Kamath R."/>
            <person name="Kuwabara P.E."/>
            <person name="Mardis E.R."/>
            <person name="Marra M.A."/>
            <person name="Miner T.L."/>
            <person name="Minx P."/>
            <person name="Mullikin J.C."/>
            <person name="Plumb R.W."/>
            <person name="Rogers J."/>
            <person name="Schein J.E."/>
            <person name="Sohrmann M."/>
            <person name="Spieth J."/>
            <person name="Stajich J.E."/>
            <person name="Wei C."/>
            <person name="Willey D."/>
            <person name="Wilson R.K."/>
            <person name="Durbin R."/>
            <person name="Waterston R.H."/>
        </authorList>
    </citation>
    <scope>NUCLEOTIDE SEQUENCE [LARGE SCALE GENOMIC DNA]</scope>
    <source>
        <strain evidence="3 4">AF16</strain>
    </source>
</reference>
<dbReference type="STRING" id="6238.A8WMZ3"/>
<dbReference type="KEGG" id="cbr:CBG_00392"/>
<dbReference type="PANTHER" id="PTHR21592:SF32">
    <property type="entry name" value="CHROMOSOME UNDETERMINED SCAFFOLD_25, WHOLE GENOME SHOTGUN SEQUENCE"/>
    <property type="match status" value="1"/>
</dbReference>
<accession>A8WMZ3</accession>
<evidence type="ECO:0000313" key="5">
    <source>
        <dbReference type="WormBase" id="CBG00392"/>
    </source>
</evidence>
<dbReference type="FunCoup" id="A8WMZ3">
    <property type="interactions" value="1487"/>
</dbReference>
<evidence type="ECO:0000313" key="3">
    <source>
        <dbReference type="EMBL" id="CAP21848.1"/>
    </source>
</evidence>
<reference evidence="3 4" key="2">
    <citation type="journal article" date="2011" name="PLoS Genet.">
        <title>Caenorhabditis briggsae recombinant inbred line genotypes reveal inter-strain incompatibility and the evolution of recombination.</title>
        <authorList>
            <person name="Ross J.A."/>
            <person name="Koboldt D.C."/>
            <person name="Staisch J.E."/>
            <person name="Chamberlin H.M."/>
            <person name="Gupta B.P."/>
            <person name="Miller R.D."/>
            <person name="Baird S.E."/>
            <person name="Haag E.S."/>
        </authorList>
    </citation>
    <scope>NUCLEOTIDE SEQUENCE [LARGE SCALE GENOMIC DNA]</scope>
    <source>
        <strain evidence="3 4">AF16</strain>
    </source>
</reference>